<dbReference type="InParanoid" id="A0A1I4AV30"/>
<reference evidence="6 7" key="1">
    <citation type="submission" date="2016-10" db="EMBL/GenBank/DDBJ databases">
        <authorList>
            <person name="de Groot N.N."/>
        </authorList>
    </citation>
    <scope>NUCLEOTIDE SEQUENCE [LARGE SCALE GENOMIC DNA]</scope>
    <source>
        <strain evidence="6 7">DSM 45317</strain>
    </source>
</reference>
<dbReference type="Gene3D" id="1.10.10.2840">
    <property type="entry name" value="PucR C-terminal helix-turn-helix domain"/>
    <property type="match status" value="1"/>
</dbReference>
<evidence type="ECO:0000256" key="2">
    <source>
        <dbReference type="SAM" id="MobiDB-lite"/>
    </source>
</evidence>
<dbReference type="PANTHER" id="PTHR33744">
    <property type="entry name" value="CARBOHYDRATE DIACID REGULATOR"/>
    <property type="match status" value="1"/>
</dbReference>
<protein>
    <submittedName>
        <fullName evidence="6">Transcriptional regulator, CdaR family</fullName>
    </submittedName>
</protein>
<dbReference type="STRING" id="504800.SAMN04488085_102413"/>
<dbReference type="InterPro" id="IPR042070">
    <property type="entry name" value="PucR_C-HTH_sf"/>
</dbReference>
<sequence length="422" mass="44134">MSGSADGTVAAILGELAGAAAERNGLPPSLLGGYLTALLEVARTGRRLSAAEEQECRRLGAEAAGDGVGLPALVDLYMTASARLWPHLPVLLDAARDPPRPAGELIAMGEAVWRAADTALAAVTGGHAEELAAAVRREEALRQEFLDDLLSGRSDVGSLVRRGEPLGLRLAATHVAVVAGTDRPVDAGMRLSAVVDEARARIGNRGLLVAAKDGRLVCLLSSPPADDADRGPDPAADALAELAGPVVGRLTGRPDWRVGVGRPHAGPQGVPRSYREAVEALGLGERLALPEPVARARDLLAYRVLLRDETATADLVEVVLGPLTGARGGAEPLLQTLEAYFATGGNAAETARRLHLSVRAVTYRLRRVADLTGRDAADPADHLTLLLAVTAARLLDWPGRRPPAGRAARRTTRSRFPGPGRE</sequence>
<dbReference type="Proteomes" id="UP000199152">
    <property type="component" value="Unassembled WGS sequence"/>
</dbReference>
<proteinExistence type="inferred from homology"/>
<dbReference type="InterPro" id="IPR051448">
    <property type="entry name" value="CdaR-like_regulators"/>
</dbReference>
<feature type="region of interest" description="Disordered" evidence="2">
    <location>
        <begin position="400"/>
        <end position="422"/>
    </location>
</feature>
<feature type="domain" description="RsbT co-antagonist protein RsbRD N-terminal" evidence="4">
    <location>
        <begin position="34"/>
        <end position="142"/>
    </location>
</feature>
<accession>A0A1I4AV30</accession>
<dbReference type="Pfam" id="PF17853">
    <property type="entry name" value="GGDEF_2"/>
    <property type="match status" value="1"/>
</dbReference>
<evidence type="ECO:0000313" key="6">
    <source>
        <dbReference type="EMBL" id="SFK60274.1"/>
    </source>
</evidence>
<feature type="domain" description="PucR C-terminal helix-turn-helix" evidence="3">
    <location>
        <begin position="333"/>
        <end position="390"/>
    </location>
</feature>
<comment type="similarity">
    <text evidence="1">Belongs to the CdaR family.</text>
</comment>
<dbReference type="Pfam" id="PF13556">
    <property type="entry name" value="HTH_30"/>
    <property type="match status" value="1"/>
</dbReference>
<dbReference type="OrthoDB" id="5241664at2"/>
<dbReference type="InterPro" id="IPR041522">
    <property type="entry name" value="CdaR_GGDEF"/>
</dbReference>
<dbReference type="AlphaFoldDB" id="A0A1I4AV30"/>
<evidence type="ECO:0000256" key="1">
    <source>
        <dbReference type="ARBA" id="ARBA00006754"/>
    </source>
</evidence>
<dbReference type="PANTHER" id="PTHR33744:SF1">
    <property type="entry name" value="DNA-BINDING TRANSCRIPTIONAL ACTIVATOR ADER"/>
    <property type="match status" value="1"/>
</dbReference>
<organism evidence="6 7">
    <name type="scientific">Geodermatophilus ruber</name>
    <dbReference type="NCBI Taxonomy" id="504800"/>
    <lineage>
        <taxon>Bacteria</taxon>
        <taxon>Bacillati</taxon>
        <taxon>Actinomycetota</taxon>
        <taxon>Actinomycetes</taxon>
        <taxon>Geodermatophilales</taxon>
        <taxon>Geodermatophilaceae</taxon>
        <taxon>Geodermatophilus</taxon>
    </lineage>
</organism>
<feature type="domain" description="CdaR GGDEF-like" evidence="5">
    <location>
        <begin position="151"/>
        <end position="281"/>
    </location>
</feature>
<dbReference type="InterPro" id="IPR025736">
    <property type="entry name" value="PucR_C-HTH_dom"/>
</dbReference>
<evidence type="ECO:0000313" key="7">
    <source>
        <dbReference type="Proteomes" id="UP000199152"/>
    </source>
</evidence>
<dbReference type="RefSeq" id="WP_091321747.1">
    <property type="nucleotide sequence ID" value="NZ_FOSW01000002.1"/>
</dbReference>
<dbReference type="EMBL" id="FOSW01000002">
    <property type="protein sequence ID" value="SFK60274.1"/>
    <property type="molecule type" value="Genomic_DNA"/>
</dbReference>
<dbReference type="InterPro" id="IPR025751">
    <property type="entry name" value="RsbRD_N_dom"/>
</dbReference>
<name>A0A1I4AV30_9ACTN</name>
<gene>
    <name evidence="6" type="ORF">SAMN04488085_102413</name>
</gene>
<dbReference type="Pfam" id="PF14361">
    <property type="entry name" value="RsbRD_N"/>
    <property type="match status" value="1"/>
</dbReference>
<evidence type="ECO:0000259" key="4">
    <source>
        <dbReference type="Pfam" id="PF14361"/>
    </source>
</evidence>
<keyword evidence="7" id="KW-1185">Reference proteome</keyword>
<evidence type="ECO:0000259" key="5">
    <source>
        <dbReference type="Pfam" id="PF17853"/>
    </source>
</evidence>
<evidence type="ECO:0000259" key="3">
    <source>
        <dbReference type="Pfam" id="PF13556"/>
    </source>
</evidence>